<sequence>MNIEYFEKLWVDYQPDRKDAQEFWNKRAPSFNKRIRRKTADEHRQRLMEHLARKAALDHNSAVLDIGCGPGAQSLEMAPLVGRVEGFDLAPNMIDLAKANAVEDNCPNASFRVLDWQAADIDSMGWRRQFDLVLASRTPAINNRATLEKMIAASSRACCMITHVEMRHSVRDQLKSLLDWDEQKARIARSFFCAFNMLFLMGFYPEVEYFDRAWESETTFEDAELMHLNYFTSMMTISDSLKAEMRKKLASLCRDGIIQERVESKLAVMFWKI</sequence>
<dbReference type="Pfam" id="PF13847">
    <property type="entry name" value="Methyltransf_31"/>
    <property type="match status" value="1"/>
</dbReference>
<dbReference type="SUPFAM" id="SSF53335">
    <property type="entry name" value="S-adenosyl-L-methionine-dependent methyltransferases"/>
    <property type="match status" value="1"/>
</dbReference>
<dbReference type="CDD" id="cd02440">
    <property type="entry name" value="AdoMet_MTases"/>
    <property type="match status" value="1"/>
</dbReference>
<dbReference type="InterPro" id="IPR025714">
    <property type="entry name" value="Methyltranfer_dom"/>
</dbReference>
<dbReference type="PANTHER" id="PTHR43667:SF2">
    <property type="entry name" value="FATTY ACID C-METHYL TRANSFERASE"/>
    <property type="match status" value="1"/>
</dbReference>
<gene>
    <name evidence="2" type="ORF">KM92DES2_20031</name>
</gene>
<dbReference type="InterPro" id="IPR029063">
    <property type="entry name" value="SAM-dependent_MTases_sf"/>
</dbReference>
<dbReference type="RefSeq" id="WP_227119267.1">
    <property type="nucleotide sequence ID" value="NZ_LT598928.1"/>
</dbReference>
<evidence type="ECO:0000313" key="2">
    <source>
        <dbReference type="EMBL" id="SBW11330.1"/>
    </source>
</evidence>
<accession>A0A212KHY7</accession>
<dbReference type="PANTHER" id="PTHR43667">
    <property type="entry name" value="CYCLOPROPANE-FATTY-ACYL-PHOSPHOLIPID SYNTHASE"/>
    <property type="match status" value="1"/>
</dbReference>
<feature type="domain" description="Methyltransferase" evidence="1">
    <location>
        <begin position="58"/>
        <end position="164"/>
    </location>
</feature>
<organism evidence="2">
    <name type="scientific">uncultured Desulfovibrio sp</name>
    <dbReference type="NCBI Taxonomy" id="167968"/>
    <lineage>
        <taxon>Bacteria</taxon>
        <taxon>Pseudomonadati</taxon>
        <taxon>Thermodesulfobacteriota</taxon>
        <taxon>Desulfovibrionia</taxon>
        <taxon>Desulfovibrionales</taxon>
        <taxon>Desulfovibrionaceae</taxon>
        <taxon>Desulfovibrio</taxon>
        <taxon>environmental samples</taxon>
    </lineage>
</organism>
<dbReference type="AlphaFoldDB" id="A0A212KHY7"/>
<dbReference type="Gene3D" id="3.40.50.150">
    <property type="entry name" value="Vaccinia Virus protein VP39"/>
    <property type="match status" value="1"/>
</dbReference>
<dbReference type="InterPro" id="IPR050723">
    <property type="entry name" value="CFA/CMAS"/>
</dbReference>
<reference evidence="2" key="1">
    <citation type="submission" date="2016-04" db="EMBL/GenBank/DDBJ databases">
        <authorList>
            <person name="Evans L.H."/>
            <person name="Alamgir A."/>
            <person name="Owens N."/>
            <person name="Weber N.D."/>
            <person name="Virtaneva K."/>
            <person name="Barbian K."/>
            <person name="Babar A."/>
            <person name="Rosenke K."/>
        </authorList>
    </citation>
    <scope>NUCLEOTIDE SEQUENCE</scope>
    <source>
        <strain evidence="2">92-2</strain>
    </source>
</reference>
<dbReference type="EMBL" id="FLUP01000002">
    <property type="protein sequence ID" value="SBW11330.1"/>
    <property type="molecule type" value="Genomic_DNA"/>
</dbReference>
<name>A0A212KHY7_9BACT</name>
<protein>
    <submittedName>
        <fullName evidence="2">Cyclopropane-fatty-acyl-phospholipid synthase</fullName>
    </submittedName>
</protein>
<proteinExistence type="predicted"/>
<evidence type="ECO:0000259" key="1">
    <source>
        <dbReference type="Pfam" id="PF13847"/>
    </source>
</evidence>